<dbReference type="KEGG" id="falb:HYN59_07360"/>
<dbReference type="GO" id="GO:0005886">
    <property type="term" value="C:plasma membrane"/>
    <property type="evidence" value="ECO:0007669"/>
    <property type="project" value="UniProtKB-SubCell"/>
</dbReference>
<feature type="transmembrane region" description="Helical" evidence="6">
    <location>
        <begin position="285"/>
        <end position="309"/>
    </location>
</feature>
<comment type="subcellular location">
    <subcellularLocation>
        <location evidence="1">Cell membrane</location>
        <topology evidence="1">Multi-pass membrane protein</topology>
    </subcellularLocation>
</comment>
<proteinExistence type="predicted"/>
<feature type="transmembrane region" description="Helical" evidence="6">
    <location>
        <begin position="62"/>
        <end position="80"/>
    </location>
</feature>
<evidence type="ECO:0000259" key="8">
    <source>
        <dbReference type="Pfam" id="PF13567"/>
    </source>
</evidence>
<dbReference type="InterPro" id="IPR052159">
    <property type="entry name" value="Competence_DNA_uptake"/>
</dbReference>
<keyword evidence="2" id="KW-1003">Cell membrane</keyword>
<dbReference type="EMBL" id="CP029186">
    <property type="protein sequence ID" value="AWH84953.1"/>
    <property type="molecule type" value="Genomic_DNA"/>
</dbReference>
<protein>
    <recommendedName>
        <fullName evidence="11">Competence protein ComEC</fullName>
    </recommendedName>
</protein>
<feature type="transmembrane region" description="Helical" evidence="6">
    <location>
        <begin position="347"/>
        <end position="367"/>
    </location>
</feature>
<dbReference type="PANTHER" id="PTHR30619:SF1">
    <property type="entry name" value="RECOMBINATION PROTEIN 2"/>
    <property type="match status" value="1"/>
</dbReference>
<organism evidence="9 10">
    <name type="scientific">Flavobacterium album</name>
    <dbReference type="NCBI Taxonomy" id="2175091"/>
    <lineage>
        <taxon>Bacteria</taxon>
        <taxon>Pseudomonadati</taxon>
        <taxon>Bacteroidota</taxon>
        <taxon>Flavobacteriia</taxon>
        <taxon>Flavobacteriales</taxon>
        <taxon>Flavobacteriaceae</taxon>
        <taxon>Flavobacterium</taxon>
    </lineage>
</organism>
<feature type="transmembrane region" description="Helical" evidence="6">
    <location>
        <begin position="31"/>
        <end position="50"/>
    </location>
</feature>
<accession>A0A2S1QX36</accession>
<evidence type="ECO:0000256" key="2">
    <source>
        <dbReference type="ARBA" id="ARBA00022475"/>
    </source>
</evidence>
<evidence type="ECO:0008006" key="11">
    <source>
        <dbReference type="Google" id="ProtNLM"/>
    </source>
</evidence>
<evidence type="ECO:0000313" key="10">
    <source>
        <dbReference type="Proteomes" id="UP000244929"/>
    </source>
</evidence>
<dbReference type="PANTHER" id="PTHR30619">
    <property type="entry name" value="DNA INTERNALIZATION/COMPETENCE PROTEIN COMEC/REC2"/>
    <property type="match status" value="1"/>
</dbReference>
<feature type="transmembrane region" description="Helical" evidence="6">
    <location>
        <begin position="379"/>
        <end position="407"/>
    </location>
</feature>
<feature type="domain" description="DUF4131" evidence="8">
    <location>
        <begin position="30"/>
        <end position="189"/>
    </location>
</feature>
<dbReference type="InterPro" id="IPR004477">
    <property type="entry name" value="ComEC_N"/>
</dbReference>
<evidence type="ECO:0000256" key="3">
    <source>
        <dbReference type="ARBA" id="ARBA00022692"/>
    </source>
</evidence>
<dbReference type="Pfam" id="PF13567">
    <property type="entry name" value="DUF4131"/>
    <property type="match status" value="1"/>
</dbReference>
<feature type="transmembrane region" description="Helical" evidence="6">
    <location>
        <begin position="413"/>
        <end position="438"/>
    </location>
</feature>
<feature type="transmembrane region" description="Helical" evidence="6">
    <location>
        <begin position="480"/>
        <end position="500"/>
    </location>
</feature>
<feature type="domain" description="ComEC/Rec2-related protein" evidence="7">
    <location>
        <begin position="230"/>
        <end position="500"/>
    </location>
</feature>
<keyword evidence="3 6" id="KW-0812">Transmembrane</keyword>
<gene>
    <name evidence="9" type="ORF">HYN59_07360</name>
</gene>
<feature type="transmembrane region" description="Helical" evidence="6">
    <location>
        <begin position="7"/>
        <end position="25"/>
    </location>
</feature>
<reference evidence="9 10" key="1">
    <citation type="submission" date="2018-04" db="EMBL/GenBank/DDBJ databases">
        <title>Genome sequencing of Flavobacterium sp. HYN0059.</title>
        <authorList>
            <person name="Yi H."/>
            <person name="Baek C."/>
        </authorList>
    </citation>
    <scope>NUCLEOTIDE SEQUENCE [LARGE SCALE GENOMIC DNA]</scope>
    <source>
        <strain evidence="9 10">HYN0059</strain>
    </source>
</reference>
<name>A0A2S1QX36_9FLAO</name>
<dbReference type="RefSeq" id="WP_108777659.1">
    <property type="nucleotide sequence ID" value="NZ_CP029186.1"/>
</dbReference>
<sequence>MKVLKYPVIAITFFLALGILAGYYLSPAPGFLYALLGSVFALLLTSYFLAKKDLIQKPYFGITSWLFAFVMGMLVQMLHYPPNQKLHYTNSLTNDIPVLKTVVSERLKPNAYSEKYYFDVLSANGKPATGKLLVTVPKDSLGRLLHAGDAFIIADELQPIPAAMNPGQFDYAAYMAKQGVFHQVRLKDNFVKAGQIDSFDAYVGQLRETLIHSFDIHNYSAETRNVINALLLGQRQDMDQETSDNYTNAGVLHILAISGLHFSMLFLILTTLFKPLNRLRRKGELLQLIVILALLWGFAFITGLSASVVRSVVMFSFIMIGQYHTRNANIYNSIAVSMLVLLLAKPMFLFDVGFQLSYVAMFSIVWLQPIYKKTGRSGYLIINYAIDTVLISLAAQIGVLPLSLYYFHQFPLLFLLANLVVIPLSNVVLVTGLIVLLLNFIAPPVAIIVGSVLEWLIVAMNSFIAWIASFDSLVLKDIPFTLLLNVSLYAVIILMVLWLYKKTYRRTAALLVSVLVFQSIYTITVWDSKSHDELIVFNNRKSTLLAERISSRIMILSEDSLALKNFNIRSYRKGNFASEVILKPIQNVLWHKGSKVLIIDSTAAYSPAMKPDVLLLIHSPKVNFERLLAELHPKQVVADATNYKTYVARWKATCQKQKIPFHATAEKGSYGIK</sequence>
<keyword evidence="10" id="KW-1185">Reference proteome</keyword>
<dbReference type="Pfam" id="PF03772">
    <property type="entry name" value="Competence"/>
    <property type="match status" value="1"/>
</dbReference>
<dbReference type="AlphaFoldDB" id="A0A2S1QX36"/>
<feature type="transmembrane region" description="Helical" evidence="6">
    <location>
        <begin position="507"/>
        <end position="526"/>
    </location>
</feature>
<evidence type="ECO:0000256" key="5">
    <source>
        <dbReference type="ARBA" id="ARBA00023136"/>
    </source>
</evidence>
<evidence type="ECO:0000256" key="1">
    <source>
        <dbReference type="ARBA" id="ARBA00004651"/>
    </source>
</evidence>
<evidence type="ECO:0000259" key="7">
    <source>
        <dbReference type="Pfam" id="PF03772"/>
    </source>
</evidence>
<dbReference type="NCBIfam" id="TIGR00360">
    <property type="entry name" value="ComEC_N-term"/>
    <property type="match status" value="1"/>
</dbReference>
<keyword evidence="4 6" id="KW-1133">Transmembrane helix</keyword>
<dbReference type="Proteomes" id="UP000244929">
    <property type="component" value="Chromosome"/>
</dbReference>
<feature type="transmembrane region" description="Helical" evidence="6">
    <location>
        <begin position="250"/>
        <end position="273"/>
    </location>
</feature>
<keyword evidence="5 6" id="KW-0472">Membrane</keyword>
<dbReference type="InterPro" id="IPR025405">
    <property type="entry name" value="DUF4131"/>
</dbReference>
<evidence type="ECO:0000256" key="4">
    <source>
        <dbReference type="ARBA" id="ARBA00022989"/>
    </source>
</evidence>
<feature type="transmembrane region" description="Helical" evidence="6">
    <location>
        <begin position="445"/>
        <end position="468"/>
    </location>
</feature>
<evidence type="ECO:0000313" key="9">
    <source>
        <dbReference type="EMBL" id="AWH84953.1"/>
    </source>
</evidence>
<evidence type="ECO:0000256" key="6">
    <source>
        <dbReference type="SAM" id="Phobius"/>
    </source>
</evidence>
<dbReference type="OrthoDB" id="9761531at2"/>